<dbReference type="PANTHER" id="PTHR36427:SF3">
    <property type="entry name" value="LARGE RIBOSOMAL SUBUNIT PROTEIN UL1M"/>
    <property type="match status" value="1"/>
</dbReference>
<keyword evidence="5 10" id="KW-0810">Translation regulation</keyword>
<dbReference type="Gene3D" id="3.40.50.790">
    <property type="match status" value="1"/>
</dbReference>
<dbReference type="GO" id="GO:0003735">
    <property type="term" value="F:structural constituent of ribosome"/>
    <property type="evidence" value="ECO:0007669"/>
    <property type="project" value="InterPro"/>
</dbReference>
<dbReference type="InterPro" id="IPR023674">
    <property type="entry name" value="Ribosomal_uL1-like"/>
</dbReference>
<keyword evidence="3 10" id="KW-0820">tRNA-binding</keyword>
<evidence type="ECO:0000256" key="9">
    <source>
        <dbReference type="ARBA" id="ARBA00035241"/>
    </source>
</evidence>
<dbReference type="GO" id="GO:0006417">
    <property type="term" value="P:regulation of translation"/>
    <property type="evidence" value="ECO:0007669"/>
    <property type="project" value="UniProtKB-KW"/>
</dbReference>
<evidence type="ECO:0000256" key="6">
    <source>
        <dbReference type="ARBA" id="ARBA00022884"/>
    </source>
</evidence>
<evidence type="ECO:0000256" key="4">
    <source>
        <dbReference type="ARBA" id="ARBA00022730"/>
    </source>
</evidence>
<proteinExistence type="inferred from homology"/>
<evidence type="ECO:0000256" key="11">
    <source>
        <dbReference type="RuleBase" id="RU000659"/>
    </source>
</evidence>
<dbReference type="HAMAP" id="MF_01318_B">
    <property type="entry name" value="Ribosomal_uL1_B"/>
    <property type="match status" value="1"/>
</dbReference>
<dbReference type="GO" id="GO:0000049">
    <property type="term" value="F:tRNA binding"/>
    <property type="evidence" value="ECO:0007669"/>
    <property type="project" value="UniProtKB-KW"/>
</dbReference>
<keyword evidence="2 10" id="KW-0678">Repressor</keyword>
<evidence type="ECO:0000256" key="10">
    <source>
        <dbReference type="HAMAP-Rule" id="MF_01318"/>
    </source>
</evidence>
<dbReference type="PANTHER" id="PTHR36427">
    <property type="entry name" value="54S RIBOSOMAL PROTEIN L1, MITOCHONDRIAL"/>
    <property type="match status" value="1"/>
</dbReference>
<evidence type="ECO:0000313" key="12">
    <source>
        <dbReference type="EMBL" id="QAT16779.1"/>
    </source>
</evidence>
<dbReference type="SUPFAM" id="SSF56808">
    <property type="entry name" value="Ribosomal protein L1"/>
    <property type="match status" value="1"/>
</dbReference>
<dbReference type="GO" id="GO:0006412">
    <property type="term" value="P:translation"/>
    <property type="evidence" value="ECO:0007669"/>
    <property type="project" value="UniProtKB-UniRule"/>
</dbReference>
<organism evidence="12 13">
    <name type="scientific">Velamenicoccus archaeovorus</name>
    <dbReference type="NCBI Taxonomy" id="1930593"/>
    <lineage>
        <taxon>Bacteria</taxon>
        <taxon>Pseudomonadati</taxon>
        <taxon>Candidatus Omnitrophota</taxon>
        <taxon>Candidatus Velamenicoccus</taxon>
    </lineage>
</organism>
<dbReference type="InterPro" id="IPR028364">
    <property type="entry name" value="Ribosomal_uL1/biogenesis"/>
</dbReference>
<dbReference type="RefSeq" id="WP_128699418.1">
    <property type="nucleotide sequence ID" value="NZ_CP019384.1"/>
</dbReference>
<dbReference type="KEGG" id="vai:BU251_03040"/>
<dbReference type="Proteomes" id="UP000287243">
    <property type="component" value="Chromosome"/>
</dbReference>
<dbReference type="InterPro" id="IPR016095">
    <property type="entry name" value="Ribosomal_uL1_3-a/b-sand"/>
</dbReference>
<dbReference type="InterPro" id="IPR023673">
    <property type="entry name" value="Ribosomal_uL1_CS"/>
</dbReference>
<evidence type="ECO:0000256" key="1">
    <source>
        <dbReference type="ARBA" id="ARBA00010531"/>
    </source>
</evidence>
<evidence type="ECO:0000313" key="13">
    <source>
        <dbReference type="Proteomes" id="UP000287243"/>
    </source>
</evidence>
<dbReference type="FunFam" id="3.40.50.790:FF:000001">
    <property type="entry name" value="50S ribosomal protein L1"/>
    <property type="match status" value="1"/>
</dbReference>
<dbReference type="InterPro" id="IPR005878">
    <property type="entry name" value="Ribosom_uL1_bac-type"/>
</dbReference>
<comment type="function">
    <text evidence="10">Binds directly to 23S rRNA. The L1 stalk is quite mobile in the ribosome, and is involved in E site tRNA release.</text>
</comment>
<keyword evidence="13" id="KW-1185">Reference proteome</keyword>
<dbReference type="AlphaFoldDB" id="A0A410P3N4"/>
<dbReference type="InterPro" id="IPR002143">
    <property type="entry name" value="Ribosomal_uL1"/>
</dbReference>
<dbReference type="OrthoDB" id="9803740at2"/>
<evidence type="ECO:0000256" key="5">
    <source>
        <dbReference type="ARBA" id="ARBA00022845"/>
    </source>
</evidence>
<reference evidence="12 13" key="1">
    <citation type="submission" date="2017-01" db="EMBL/GenBank/DDBJ databases">
        <title>First insights into the biology of 'candidatus Vampirococcus archaeovorus'.</title>
        <authorList>
            <person name="Kizina J."/>
            <person name="Jordan S."/>
            <person name="Stueber K."/>
            <person name="Reinhardt R."/>
            <person name="Harder J."/>
        </authorList>
    </citation>
    <scope>NUCLEOTIDE SEQUENCE [LARGE SCALE GENOMIC DNA]</scope>
    <source>
        <strain evidence="12 13">LiM</strain>
    </source>
</reference>
<comment type="function">
    <text evidence="10">Protein L1 is also a translational repressor protein, it controls the translation of the L11 operon by binding to its mRNA.</text>
</comment>
<accession>A0A410P3N4</accession>
<gene>
    <name evidence="10" type="primary">rplA</name>
    <name evidence="12" type="ORF">BU251_03040</name>
</gene>
<dbReference type="CDD" id="cd00403">
    <property type="entry name" value="Ribosomal_L1"/>
    <property type="match status" value="1"/>
</dbReference>
<comment type="subunit">
    <text evidence="10">Part of the 50S ribosomal subunit.</text>
</comment>
<keyword evidence="8 10" id="KW-0687">Ribonucleoprotein</keyword>
<dbReference type="EMBL" id="CP019384">
    <property type="protein sequence ID" value="QAT16779.1"/>
    <property type="molecule type" value="Genomic_DNA"/>
</dbReference>
<evidence type="ECO:0000256" key="8">
    <source>
        <dbReference type="ARBA" id="ARBA00023274"/>
    </source>
</evidence>
<evidence type="ECO:0000256" key="3">
    <source>
        <dbReference type="ARBA" id="ARBA00022555"/>
    </source>
</evidence>
<evidence type="ECO:0000256" key="2">
    <source>
        <dbReference type="ARBA" id="ARBA00022491"/>
    </source>
</evidence>
<dbReference type="Pfam" id="PF00687">
    <property type="entry name" value="Ribosomal_L1"/>
    <property type="match status" value="1"/>
</dbReference>
<comment type="similarity">
    <text evidence="1 10 11">Belongs to the universal ribosomal protein uL1 family.</text>
</comment>
<dbReference type="Gene3D" id="3.30.190.20">
    <property type="match status" value="1"/>
</dbReference>
<dbReference type="NCBIfam" id="TIGR01169">
    <property type="entry name" value="rplA_bact"/>
    <property type="match status" value="1"/>
</dbReference>
<keyword evidence="4 10" id="KW-0699">rRNA-binding</keyword>
<keyword evidence="7 10" id="KW-0689">Ribosomal protein</keyword>
<keyword evidence="6 10" id="KW-0694">RNA-binding</keyword>
<protein>
    <recommendedName>
        <fullName evidence="9 10">Large ribosomal subunit protein uL1</fullName>
    </recommendedName>
</protein>
<sequence>MSKKHSKRFEAGANLVDKTKTYALKDAIAVLKSVPKTKFDESLEVSFHLRVDTKKSDHMIRGTVVLPHGTGKKIRVAVFCKGEAEKQAQEAGADYVGAQELINKVAGGWMDFDSVVATPDMMRDLSKLGKILGPRGLMPSPKTGTVTPNVGQAIRDLKAGKVEFKVDKQGGIHVAVGKMSFSEGQLYENAFTLIETVKNARPASVKGEFVRSIALSTSMGPGLKVNA</sequence>
<dbReference type="GO" id="GO:0019843">
    <property type="term" value="F:rRNA binding"/>
    <property type="evidence" value="ECO:0007669"/>
    <property type="project" value="UniProtKB-UniRule"/>
</dbReference>
<evidence type="ECO:0000256" key="7">
    <source>
        <dbReference type="ARBA" id="ARBA00022980"/>
    </source>
</evidence>
<dbReference type="PROSITE" id="PS01199">
    <property type="entry name" value="RIBOSOMAL_L1"/>
    <property type="match status" value="1"/>
</dbReference>
<name>A0A410P3N4_VELA1</name>
<dbReference type="GO" id="GO:0015934">
    <property type="term" value="C:large ribosomal subunit"/>
    <property type="evidence" value="ECO:0007669"/>
    <property type="project" value="InterPro"/>
</dbReference>
<dbReference type="PIRSF" id="PIRSF002155">
    <property type="entry name" value="Ribosomal_L1"/>
    <property type="match status" value="1"/>
</dbReference>